<dbReference type="SUPFAM" id="SSF51445">
    <property type="entry name" value="(Trans)glycosidases"/>
    <property type="match status" value="1"/>
</dbReference>
<sequence length="588" mass="67108">MCMLCGVLIILVFNSVRSFDYEINIESAYQTFDGIGAISGGGATSKLLFTYFPKQEDRKPILEILFNKENGLQMLKVEMGGDDQSTEGSESSHMSQRNKISPRNYEFQLIYETRKINPKIRICALPWAFPGWLGNQNPYQNVSETANYVVEWLRIGRKIYNFEVYCIGVWNERNFSEIYVKTLRHILDESGFQKVKIVAGEGFEMDESYPRLLDKDFINSYDIIGAHYPGGNIPDYVQKSGKTLWASEDYSTDNRKTGEDLAFDVLRYTTGHVKRGWKILSHGNGSGNLTYGGTYVSYTNRKDLSIVIETMSHKSSLCEYSSPKPYKVRKLQIIRFKLPQKCQGMNISLNYDSPQFIRKDPSGFIEFAIKSDSFGVITTLPITVPRKQMVKVQKLPENYFDNFTDSYENGDEPRFWMPQKGAWEVRNGVAIQKTIEPPISWCTFEINTPYAVMAFGNKSRKISGDVKLPENSTANSIILGLFSNCSGCDIPQKNCEGLYVEFDYINQRADVFSKFVKRKNLTRFEVPLKFGIFHQISLESLSTSRIQITLDNLRKTIVLKSPTSRNGKFFLIGTGNFGISYWDNLSVA</sequence>
<name>A0A9P1IIB2_9PELO</name>
<feature type="chain" id="PRO_5040293691" description="galactosylceramidase" evidence="13">
    <location>
        <begin position="19"/>
        <end position="588"/>
    </location>
</feature>
<evidence type="ECO:0000256" key="8">
    <source>
        <dbReference type="ARBA" id="ARBA00023157"/>
    </source>
</evidence>
<gene>
    <name evidence="16" type="ORF">CAMP_LOCUS7655</name>
</gene>
<comment type="similarity">
    <text evidence="1">Belongs to the glycosyl hydrolase 59 family.</text>
</comment>
<dbReference type="Gene3D" id="3.20.20.70">
    <property type="entry name" value="Aldolase class I"/>
    <property type="match status" value="1"/>
</dbReference>
<protein>
    <recommendedName>
        <fullName evidence="2">galactosylceramidase</fullName>
        <ecNumber evidence="2">3.2.1.46</ecNumber>
    </recommendedName>
    <alternativeName>
        <fullName evidence="11">Galactosylceramidase</fullName>
    </alternativeName>
</protein>
<dbReference type="EC" id="3.2.1.46" evidence="2"/>
<dbReference type="Gene3D" id="2.60.40.1180">
    <property type="entry name" value="Golgi alpha-mannosidase II"/>
    <property type="match status" value="1"/>
</dbReference>
<evidence type="ECO:0000313" key="17">
    <source>
        <dbReference type="Proteomes" id="UP001152747"/>
    </source>
</evidence>
<evidence type="ECO:0000313" key="16">
    <source>
        <dbReference type="EMBL" id="CAI5445018.1"/>
    </source>
</evidence>
<dbReference type="InterPro" id="IPR017853">
    <property type="entry name" value="GH"/>
</dbReference>
<evidence type="ECO:0000259" key="14">
    <source>
        <dbReference type="Pfam" id="PF02057"/>
    </source>
</evidence>
<keyword evidence="17" id="KW-1185">Reference proteome</keyword>
<evidence type="ECO:0000259" key="15">
    <source>
        <dbReference type="Pfam" id="PF17387"/>
    </source>
</evidence>
<dbReference type="GO" id="GO:0005764">
    <property type="term" value="C:lysosome"/>
    <property type="evidence" value="ECO:0007669"/>
    <property type="project" value="TreeGrafter"/>
</dbReference>
<dbReference type="GO" id="GO:0006683">
    <property type="term" value="P:galactosylceramide catabolic process"/>
    <property type="evidence" value="ECO:0007669"/>
    <property type="project" value="InterPro"/>
</dbReference>
<dbReference type="Proteomes" id="UP001152747">
    <property type="component" value="Unassembled WGS sequence"/>
</dbReference>
<reference evidence="16" key="1">
    <citation type="submission" date="2022-11" db="EMBL/GenBank/DDBJ databases">
        <authorList>
            <person name="Kikuchi T."/>
        </authorList>
    </citation>
    <scope>NUCLEOTIDE SEQUENCE</scope>
    <source>
        <strain evidence="16">PS1010</strain>
    </source>
</reference>
<dbReference type="InterPro" id="IPR013785">
    <property type="entry name" value="Aldolase_TIM"/>
</dbReference>
<keyword evidence="8" id="KW-1015">Disulfide bond</keyword>
<keyword evidence="9" id="KW-0325">Glycoprotein</keyword>
<evidence type="ECO:0000256" key="13">
    <source>
        <dbReference type="SAM" id="SignalP"/>
    </source>
</evidence>
<evidence type="ECO:0000256" key="2">
    <source>
        <dbReference type="ARBA" id="ARBA00012657"/>
    </source>
</evidence>
<dbReference type="OrthoDB" id="440760at2759"/>
<dbReference type="PRINTS" id="PR00850">
    <property type="entry name" value="GLHYDRLASE59"/>
</dbReference>
<dbReference type="Pfam" id="PF02057">
    <property type="entry name" value="Glyco_hydro_59"/>
    <property type="match status" value="1"/>
</dbReference>
<dbReference type="PANTHER" id="PTHR15172:SF1">
    <property type="entry name" value="GALACTOCEREBROSIDASE"/>
    <property type="match status" value="1"/>
</dbReference>
<dbReference type="Pfam" id="PF17387">
    <property type="entry name" value="Glyco_hydro_59M"/>
    <property type="match status" value="1"/>
</dbReference>
<evidence type="ECO:0000256" key="9">
    <source>
        <dbReference type="ARBA" id="ARBA00023180"/>
    </source>
</evidence>
<proteinExistence type="inferred from homology"/>
<dbReference type="Gene3D" id="2.60.120.560">
    <property type="entry name" value="Exo-inulinase, domain 1"/>
    <property type="match status" value="1"/>
</dbReference>
<evidence type="ECO:0000256" key="6">
    <source>
        <dbReference type="ARBA" id="ARBA00022963"/>
    </source>
</evidence>
<keyword evidence="7" id="KW-0443">Lipid metabolism</keyword>
<keyword evidence="10" id="KW-0326">Glycosidase</keyword>
<evidence type="ECO:0000256" key="11">
    <source>
        <dbReference type="ARBA" id="ARBA00033098"/>
    </source>
</evidence>
<dbReference type="GO" id="GO:0004336">
    <property type="term" value="F:galactosylceramidase activity"/>
    <property type="evidence" value="ECO:0007669"/>
    <property type="project" value="UniProtKB-EC"/>
</dbReference>
<dbReference type="EMBL" id="CANHGI010000003">
    <property type="protein sequence ID" value="CAI5445018.1"/>
    <property type="molecule type" value="Genomic_DNA"/>
</dbReference>
<feature type="active site" description="Nucleophile" evidence="12">
    <location>
        <position position="248"/>
    </location>
</feature>
<evidence type="ECO:0000256" key="10">
    <source>
        <dbReference type="ARBA" id="ARBA00023295"/>
    </source>
</evidence>
<evidence type="ECO:0000256" key="7">
    <source>
        <dbReference type="ARBA" id="ARBA00023098"/>
    </source>
</evidence>
<feature type="active site" description="Proton donor/acceptor" evidence="12">
    <location>
        <position position="172"/>
    </location>
</feature>
<comment type="caution">
    <text evidence="16">The sequence shown here is derived from an EMBL/GenBank/DDBJ whole genome shotgun (WGS) entry which is preliminary data.</text>
</comment>
<keyword evidence="4" id="KW-0378">Hydrolase</keyword>
<dbReference type="PANTHER" id="PTHR15172">
    <property type="entry name" value="GALACTOCEREBROSIDASE"/>
    <property type="match status" value="1"/>
</dbReference>
<dbReference type="AlphaFoldDB" id="A0A9P1IIB2"/>
<dbReference type="InterPro" id="IPR001286">
    <property type="entry name" value="Glyco_hydro_59"/>
</dbReference>
<evidence type="ECO:0000256" key="3">
    <source>
        <dbReference type="ARBA" id="ARBA00022729"/>
    </source>
</evidence>
<accession>A0A9P1IIB2</accession>
<keyword evidence="3 13" id="KW-0732">Signal</keyword>
<keyword evidence="5" id="KW-0746">Sphingolipid metabolism</keyword>
<organism evidence="16 17">
    <name type="scientific">Caenorhabditis angaria</name>
    <dbReference type="NCBI Taxonomy" id="860376"/>
    <lineage>
        <taxon>Eukaryota</taxon>
        <taxon>Metazoa</taxon>
        <taxon>Ecdysozoa</taxon>
        <taxon>Nematoda</taxon>
        <taxon>Chromadorea</taxon>
        <taxon>Rhabditida</taxon>
        <taxon>Rhabditina</taxon>
        <taxon>Rhabditomorpha</taxon>
        <taxon>Rhabditoidea</taxon>
        <taxon>Rhabditidae</taxon>
        <taxon>Peloderinae</taxon>
        <taxon>Caenorhabditis</taxon>
    </lineage>
</organism>
<feature type="domain" description="Glycosyl hydrolase family 59 central" evidence="15">
    <location>
        <begin position="284"/>
        <end position="339"/>
    </location>
</feature>
<keyword evidence="6" id="KW-0442">Lipid degradation</keyword>
<dbReference type="InterPro" id="IPR013780">
    <property type="entry name" value="Glyco_hydro_b"/>
</dbReference>
<feature type="signal peptide" evidence="13">
    <location>
        <begin position="1"/>
        <end position="18"/>
    </location>
</feature>
<dbReference type="InterPro" id="IPR049161">
    <property type="entry name" value="GH59_cat"/>
</dbReference>
<evidence type="ECO:0000256" key="5">
    <source>
        <dbReference type="ARBA" id="ARBA00022919"/>
    </source>
</evidence>
<feature type="domain" description="Glycosyl hydrolase family 59 catalytic" evidence="14">
    <location>
        <begin position="32"/>
        <end position="259"/>
    </location>
</feature>
<evidence type="ECO:0000256" key="12">
    <source>
        <dbReference type="PIRSR" id="PIRSR601286-50"/>
    </source>
</evidence>
<dbReference type="GO" id="GO:0016020">
    <property type="term" value="C:membrane"/>
    <property type="evidence" value="ECO:0007669"/>
    <property type="project" value="GOC"/>
</dbReference>
<evidence type="ECO:0000256" key="4">
    <source>
        <dbReference type="ARBA" id="ARBA00022801"/>
    </source>
</evidence>
<dbReference type="InterPro" id="IPR035394">
    <property type="entry name" value="Glyco_hydro_59_dom"/>
</dbReference>
<evidence type="ECO:0000256" key="1">
    <source>
        <dbReference type="ARBA" id="ARBA00005637"/>
    </source>
</evidence>